<evidence type="ECO:0000259" key="2">
    <source>
        <dbReference type="Pfam" id="PF00561"/>
    </source>
</evidence>
<evidence type="ECO:0000313" key="3">
    <source>
        <dbReference type="EMBL" id="KZN64277.1"/>
    </source>
</evidence>
<dbReference type="InterPro" id="IPR050266">
    <property type="entry name" value="AB_hydrolase_sf"/>
</dbReference>
<feature type="chain" id="PRO_5007829994" description="AB hydrolase-1 domain-containing protein" evidence="1">
    <location>
        <begin position="23"/>
        <end position="275"/>
    </location>
</feature>
<dbReference type="AlphaFoldDB" id="A0A161YQ96"/>
<organism evidence="3 4">
    <name type="scientific">Pseudoalteromonas luteoviolacea CPMOR-1</name>
    <dbReference type="NCBI Taxonomy" id="1365248"/>
    <lineage>
        <taxon>Bacteria</taxon>
        <taxon>Pseudomonadati</taxon>
        <taxon>Pseudomonadota</taxon>
        <taxon>Gammaproteobacteria</taxon>
        <taxon>Alteromonadales</taxon>
        <taxon>Pseudoalteromonadaceae</taxon>
        <taxon>Pseudoalteromonas</taxon>
    </lineage>
</organism>
<dbReference type="Proteomes" id="UP000076486">
    <property type="component" value="Unassembled WGS sequence"/>
</dbReference>
<sequence>MRLKFINLLLFICILASATAFGDNTTKIVNIKGGSLEYIDIGNGEFTIVIESGVGTGTGYWQPLLGMLRTLNQRVIIYSRAGIGRSTDNSDVTLQSSNKRLRALLHALNIKNNVILIGHSFGGLHARQYAFTFSEQVKGLILLDPSHEAFLAELNKLNLEWSQRDNQQLNKMMYQNAEWSILQKLYASSTMLDKGKVSSVPTVVVSSSMEGESDWWIGHSKSGKAVWRNLHASLIADNPNSVHIVSNTVSHNMPLDDPNLIVSSIMLLVNMLDDK</sequence>
<feature type="domain" description="AB hydrolase-1" evidence="2">
    <location>
        <begin position="48"/>
        <end position="190"/>
    </location>
</feature>
<evidence type="ECO:0000256" key="1">
    <source>
        <dbReference type="SAM" id="SignalP"/>
    </source>
</evidence>
<dbReference type="PANTHER" id="PTHR43798:SF33">
    <property type="entry name" value="HYDROLASE, PUTATIVE (AFU_ORTHOLOGUE AFUA_2G14860)-RELATED"/>
    <property type="match status" value="1"/>
</dbReference>
<reference evidence="3 4" key="1">
    <citation type="submission" date="2013-07" db="EMBL/GenBank/DDBJ databases">
        <title>Comparative Genomic and Metabolomic Analysis of Twelve Strains of Pseudoalteromonas luteoviolacea.</title>
        <authorList>
            <person name="Vynne N.G."/>
            <person name="Mansson M."/>
            <person name="Gram L."/>
        </authorList>
    </citation>
    <scope>NUCLEOTIDE SEQUENCE [LARGE SCALE GENOMIC DNA]</scope>
    <source>
        <strain evidence="3 4">CPMOR-1</strain>
    </source>
</reference>
<dbReference type="SUPFAM" id="SSF53474">
    <property type="entry name" value="alpha/beta-Hydrolases"/>
    <property type="match status" value="1"/>
</dbReference>
<evidence type="ECO:0000313" key="4">
    <source>
        <dbReference type="Proteomes" id="UP000076486"/>
    </source>
</evidence>
<dbReference type="PANTHER" id="PTHR43798">
    <property type="entry name" value="MONOACYLGLYCEROL LIPASE"/>
    <property type="match status" value="1"/>
</dbReference>
<dbReference type="Pfam" id="PF00561">
    <property type="entry name" value="Abhydrolase_1"/>
    <property type="match status" value="1"/>
</dbReference>
<gene>
    <name evidence="3" type="ORF">N473_15120</name>
</gene>
<dbReference type="EMBL" id="AUYC01000022">
    <property type="protein sequence ID" value="KZN64277.1"/>
    <property type="molecule type" value="Genomic_DNA"/>
</dbReference>
<comment type="caution">
    <text evidence="3">The sequence shown here is derived from an EMBL/GenBank/DDBJ whole genome shotgun (WGS) entry which is preliminary data.</text>
</comment>
<name>A0A161YQ96_9GAMM</name>
<dbReference type="PATRIC" id="fig|1365248.3.peg.1937"/>
<dbReference type="GO" id="GO:0016020">
    <property type="term" value="C:membrane"/>
    <property type="evidence" value="ECO:0007669"/>
    <property type="project" value="TreeGrafter"/>
</dbReference>
<proteinExistence type="predicted"/>
<protein>
    <recommendedName>
        <fullName evidence="2">AB hydrolase-1 domain-containing protein</fullName>
    </recommendedName>
</protein>
<keyword evidence="1" id="KW-0732">Signal</keyword>
<dbReference type="InterPro" id="IPR000073">
    <property type="entry name" value="AB_hydrolase_1"/>
</dbReference>
<dbReference type="InterPro" id="IPR029058">
    <property type="entry name" value="AB_hydrolase_fold"/>
</dbReference>
<feature type="signal peptide" evidence="1">
    <location>
        <begin position="1"/>
        <end position="22"/>
    </location>
</feature>
<accession>A0A161YQ96</accession>
<dbReference type="Gene3D" id="3.40.50.1820">
    <property type="entry name" value="alpha/beta hydrolase"/>
    <property type="match status" value="1"/>
</dbReference>